<feature type="domain" description="Myb/SANT-like" evidence="1">
    <location>
        <begin position="37"/>
        <end position="133"/>
    </location>
</feature>
<proteinExistence type="predicted"/>
<gene>
    <name evidence="2" type="ORF">F5147DRAFT_763808</name>
</gene>
<reference evidence="2" key="1">
    <citation type="journal article" date="2020" name="New Phytol.">
        <title>Comparative genomics reveals dynamic genome evolution in host specialist ectomycorrhizal fungi.</title>
        <authorList>
            <person name="Lofgren L.A."/>
            <person name="Nguyen N.H."/>
            <person name="Vilgalys R."/>
            <person name="Ruytinx J."/>
            <person name="Liao H.L."/>
            <person name="Branco S."/>
            <person name="Kuo A."/>
            <person name="LaButti K."/>
            <person name="Lipzen A."/>
            <person name="Andreopoulos W."/>
            <person name="Pangilinan J."/>
            <person name="Riley R."/>
            <person name="Hundley H."/>
            <person name="Na H."/>
            <person name="Barry K."/>
            <person name="Grigoriev I.V."/>
            <person name="Stajich J.E."/>
            <person name="Kennedy P.G."/>
        </authorList>
    </citation>
    <scope>NUCLEOTIDE SEQUENCE</scope>
    <source>
        <strain evidence="2">FC423</strain>
    </source>
</reference>
<evidence type="ECO:0000259" key="1">
    <source>
        <dbReference type="Pfam" id="PF12776"/>
    </source>
</evidence>
<name>A0A9P7EWJ9_9AGAM</name>
<dbReference type="GeneID" id="64702918"/>
<dbReference type="PANTHER" id="PTHR46929">
    <property type="entry name" value="EXPRESSED PROTEIN"/>
    <property type="match status" value="1"/>
</dbReference>
<dbReference type="Pfam" id="PF12776">
    <property type="entry name" value="Myb_DNA-bind_3"/>
    <property type="match status" value="1"/>
</dbReference>
<accession>A0A9P7EWJ9</accession>
<dbReference type="OrthoDB" id="2686136at2759"/>
<dbReference type="RefSeq" id="XP_041287645.1">
    <property type="nucleotide sequence ID" value="XM_041440659.1"/>
</dbReference>
<organism evidence="2 3">
    <name type="scientific">Suillus discolor</name>
    <dbReference type="NCBI Taxonomy" id="1912936"/>
    <lineage>
        <taxon>Eukaryota</taxon>
        <taxon>Fungi</taxon>
        <taxon>Dikarya</taxon>
        <taxon>Basidiomycota</taxon>
        <taxon>Agaricomycotina</taxon>
        <taxon>Agaricomycetes</taxon>
        <taxon>Agaricomycetidae</taxon>
        <taxon>Boletales</taxon>
        <taxon>Suillineae</taxon>
        <taxon>Suillaceae</taxon>
        <taxon>Suillus</taxon>
    </lineage>
</organism>
<protein>
    <recommendedName>
        <fullName evidence="1">Myb/SANT-like domain-containing protein</fullName>
    </recommendedName>
</protein>
<evidence type="ECO:0000313" key="3">
    <source>
        <dbReference type="Proteomes" id="UP000823399"/>
    </source>
</evidence>
<dbReference type="InterPro" id="IPR024752">
    <property type="entry name" value="Myb/SANT-like_dom"/>
</dbReference>
<dbReference type="PANTHER" id="PTHR46929:SF3">
    <property type="entry name" value="MYB_SANT-LIKE DOMAIN-CONTAINING PROTEIN"/>
    <property type="match status" value="1"/>
</dbReference>
<sequence length="389" mass="42607">MSDKSSASSSHSLRSRGTVDVVSAAAFSATRKPPAMWTKAEEGAFLDFLLLALPSSGDGGFKMPAFNQASANLKLKFPHQRGAEKSGLVCKTKWQALKKAYHSVIEIKCTSGFTWSHEHGAGITDRKDDVWARFVKTHPHAKPFMMKGFEHFEIMEQLIPSKAKGSHVFRPTATSNVPQDSTASTPPLIPTASTPPLIPTAIDNATWGPPSSVDPDSLEVPPPSTFLCPSTEGSTDSVWTSISHGKRKFSAIAPGSAASSQKWSRLPSATLLVQQEGTETMKNLVEVVREMQKNLVLAPPQPPVQPQPSTHVGRAISLLNMYTDLTSKERLAITNFLAEHENQAIIFYSLDEVTRLEWLEEKRVLCGVQNLYSICNYGNGRPLRLRSSR</sequence>
<keyword evidence="3" id="KW-1185">Reference proteome</keyword>
<evidence type="ECO:0000313" key="2">
    <source>
        <dbReference type="EMBL" id="KAG2094832.1"/>
    </source>
</evidence>
<comment type="caution">
    <text evidence="2">The sequence shown here is derived from an EMBL/GenBank/DDBJ whole genome shotgun (WGS) entry which is preliminary data.</text>
</comment>
<dbReference type="Proteomes" id="UP000823399">
    <property type="component" value="Unassembled WGS sequence"/>
</dbReference>
<dbReference type="AlphaFoldDB" id="A0A9P7EWJ9"/>
<dbReference type="EMBL" id="JABBWM010000077">
    <property type="protein sequence ID" value="KAG2094832.1"/>
    <property type="molecule type" value="Genomic_DNA"/>
</dbReference>